<gene>
    <name evidence="2" type="ORF">CCMP2556_LOCUS462</name>
</gene>
<accession>A0ABP0H7W7</accession>
<keyword evidence="1" id="KW-0732">Signal</keyword>
<evidence type="ECO:0000256" key="1">
    <source>
        <dbReference type="SAM" id="SignalP"/>
    </source>
</evidence>
<dbReference type="Proteomes" id="UP001642484">
    <property type="component" value="Unassembled WGS sequence"/>
</dbReference>
<organism evidence="2 3">
    <name type="scientific">Durusdinium trenchii</name>
    <dbReference type="NCBI Taxonomy" id="1381693"/>
    <lineage>
        <taxon>Eukaryota</taxon>
        <taxon>Sar</taxon>
        <taxon>Alveolata</taxon>
        <taxon>Dinophyceae</taxon>
        <taxon>Suessiales</taxon>
        <taxon>Symbiodiniaceae</taxon>
        <taxon>Durusdinium</taxon>
    </lineage>
</organism>
<reference evidence="2 3" key="1">
    <citation type="submission" date="2024-02" db="EMBL/GenBank/DDBJ databases">
        <authorList>
            <person name="Chen Y."/>
            <person name="Shah S."/>
            <person name="Dougan E. K."/>
            <person name="Thang M."/>
            <person name="Chan C."/>
        </authorList>
    </citation>
    <scope>NUCLEOTIDE SEQUENCE [LARGE SCALE GENOMIC DNA]</scope>
</reference>
<dbReference type="InterPro" id="IPR011989">
    <property type="entry name" value="ARM-like"/>
</dbReference>
<dbReference type="EMBL" id="CAXAMN010000092">
    <property type="protein sequence ID" value="CAK8986311.1"/>
    <property type="molecule type" value="Genomic_DNA"/>
</dbReference>
<dbReference type="Gene3D" id="1.25.10.10">
    <property type="entry name" value="Leucine-rich Repeat Variant"/>
    <property type="match status" value="1"/>
</dbReference>
<name>A0ABP0H7W7_9DINO</name>
<dbReference type="SUPFAM" id="SSF48371">
    <property type="entry name" value="ARM repeat"/>
    <property type="match status" value="1"/>
</dbReference>
<proteinExistence type="predicted"/>
<protein>
    <submittedName>
        <fullName evidence="2">Uncharacterized protein</fullName>
    </submittedName>
</protein>
<dbReference type="InterPro" id="IPR016024">
    <property type="entry name" value="ARM-type_fold"/>
</dbReference>
<sequence length="443" mass="48711">MLPFTSAVFMTWLFIANAEQCEECGAMSFLQMALGKEKQKIKRMHRVEGASYDLPCPSPAEMQSPFAEQVAAMMSGSNHSAARLTSLEGCAMLFACVDSGSKTEQDSWANAKAVDLAVYSLRTWPHDEAIQVTCASAVGPVILFHRPNGLRAGQLGGLNATFAYYGSHMDNELVTGLGGAIGSYFDKSNENRQIARELGGIELLIQNIRNNFHGQYSDWAYEPVKQSLFGLSSGTWTNQDVAARMQIVPLHVQLMKEHGNETKIGEETLQAVKAMLYGRDSFRWNYTNAGIFEALVGVLRGNPTDRGAISLSCESIVCLVGVTFMFGPTLRLPRLLAFDPAIQAKATEAGILEALIETATSNRELEHFEHNFNFDVDSSYNAKATCYQALHVMAKDNMENRAGILEAKVPERIEENWAELDHQGQVEACGLFSELGLQKSKCP</sequence>
<keyword evidence="3" id="KW-1185">Reference proteome</keyword>
<feature type="chain" id="PRO_5045196217" evidence="1">
    <location>
        <begin position="19"/>
        <end position="443"/>
    </location>
</feature>
<feature type="signal peptide" evidence="1">
    <location>
        <begin position="1"/>
        <end position="18"/>
    </location>
</feature>
<comment type="caution">
    <text evidence="2">The sequence shown here is derived from an EMBL/GenBank/DDBJ whole genome shotgun (WGS) entry which is preliminary data.</text>
</comment>
<evidence type="ECO:0000313" key="2">
    <source>
        <dbReference type="EMBL" id="CAK8986311.1"/>
    </source>
</evidence>
<evidence type="ECO:0000313" key="3">
    <source>
        <dbReference type="Proteomes" id="UP001642484"/>
    </source>
</evidence>